<gene>
    <name evidence="1" type="ORF">LIER_12829</name>
</gene>
<dbReference type="EMBL" id="BAABME010002520">
    <property type="protein sequence ID" value="GAA0154999.1"/>
    <property type="molecule type" value="Genomic_DNA"/>
</dbReference>
<proteinExistence type="predicted"/>
<evidence type="ECO:0000313" key="1">
    <source>
        <dbReference type="EMBL" id="GAA0154999.1"/>
    </source>
</evidence>
<evidence type="ECO:0000313" key="2">
    <source>
        <dbReference type="Proteomes" id="UP001454036"/>
    </source>
</evidence>
<reference evidence="1 2" key="1">
    <citation type="submission" date="2024-01" db="EMBL/GenBank/DDBJ databases">
        <title>The complete chloroplast genome sequence of Lithospermum erythrorhizon: insights into the phylogenetic relationship among Boraginaceae species and the maternal lineages of purple gromwells.</title>
        <authorList>
            <person name="Okada T."/>
            <person name="Watanabe K."/>
        </authorList>
    </citation>
    <scope>NUCLEOTIDE SEQUENCE [LARGE SCALE GENOMIC DNA]</scope>
</reference>
<dbReference type="AlphaFoldDB" id="A0AAV3PT83"/>
<accession>A0AAV3PT83</accession>
<comment type="caution">
    <text evidence="1">The sequence shown here is derived from an EMBL/GenBank/DDBJ whole genome shotgun (WGS) entry which is preliminary data.</text>
</comment>
<dbReference type="Proteomes" id="UP001454036">
    <property type="component" value="Unassembled WGS sequence"/>
</dbReference>
<sequence>MWSRAFFSTTPKCDVLLNNMCEVFNSFILDAKDKPVITMMNMVKDLIMMRMEIHREKAENRKELCVLDLEQDYYTILKRLLVVCQ</sequence>
<name>A0AAV3PT83_LITER</name>
<organism evidence="1 2">
    <name type="scientific">Lithospermum erythrorhizon</name>
    <name type="common">Purple gromwell</name>
    <name type="synonym">Lithospermum officinale var. erythrorhizon</name>
    <dbReference type="NCBI Taxonomy" id="34254"/>
    <lineage>
        <taxon>Eukaryota</taxon>
        <taxon>Viridiplantae</taxon>
        <taxon>Streptophyta</taxon>
        <taxon>Embryophyta</taxon>
        <taxon>Tracheophyta</taxon>
        <taxon>Spermatophyta</taxon>
        <taxon>Magnoliopsida</taxon>
        <taxon>eudicotyledons</taxon>
        <taxon>Gunneridae</taxon>
        <taxon>Pentapetalae</taxon>
        <taxon>asterids</taxon>
        <taxon>lamiids</taxon>
        <taxon>Boraginales</taxon>
        <taxon>Boraginaceae</taxon>
        <taxon>Boraginoideae</taxon>
        <taxon>Lithospermeae</taxon>
        <taxon>Lithospermum</taxon>
    </lineage>
</organism>
<protein>
    <submittedName>
        <fullName evidence="1">Uncharacterized protein</fullName>
    </submittedName>
</protein>
<keyword evidence="2" id="KW-1185">Reference proteome</keyword>